<evidence type="ECO:0000256" key="12">
    <source>
        <dbReference type="SAM" id="MobiDB-lite"/>
    </source>
</evidence>
<dbReference type="InterPro" id="IPR018422">
    <property type="entry name" value="Cation/H_exchanger_CPA1"/>
</dbReference>
<evidence type="ECO:0000313" key="16">
    <source>
        <dbReference type="Proteomes" id="UP000198341"/>
    </source>
</evidence>
<dbReference type="EMBL" id="FO082275">
    <property type="protein sequence ID" value="CCO16251.1"/>
    <property type="molecule type" value="Genomic_DNA"/>
</dbReference>
<comment type="catalytic activity">
    <reaction evidence="10">
        <text>K(+)(in) + H(+)(out) = K(+)(out) + H(+)(in)</text>
        <dbReference type="Rhea" id="RHEA:29467"/>
        <dbReference type="ChEBI" id="CHEBI:15378"/>
        <dbReference type="ChEBI" id="CHEBI:29103"/>
    </reaction>
</comment>
<dbReference type="Gene3D" id="6.10.140.1330">
    <property type="match status" value="1"/>
</dbReference>
<dbReference type="Proteomes" id="UP000198341">
    <property type="component" value="Chromosome 4"/>
</dbReference>
<evidence type="ECO:0000259" key="14">
    <source>
        <dbReference type="Pfam" id="PF00999"/>
    </source>
</evidence>
<evidence type="ECO:0000256" key="1">
    <source>
        <dbReference type="ARBA" id="ARBA00004141"/>
    </source>
</evidence>
<keyword evidence="11" id="KW-0050">Antiport</keyword>
<dbReference type="GO" id="GO:0098719">
    <property type="term" value="P:sodium ion import across plasma membrane"/>
    <property type="evidence" value="ECO:0007669"/>
    <property type="project" value="TreeGrafter"/>
</dbReference>
<dbReference type="InterPro" id="IPR004709">
    <property type="entry name" value="NaH_exchanger"/>
</dbReference>
<dbReference type="GO" id="GO:0015386">
    <property type="term" value="F:potassium:proton antiporter activity"/>
    <property type="evidence" value="ECO:0007669"/>
    <property type="project" value="TreeGrafter"/>
</dbReference>
<dbReference type="InterPro" id="IPR006153">
    <property type="entry name" value="Cation/H_exchanger_TM"/>
</dbReference>
<feature type="compositionally biased region" description="Polar residues" evidence="12">
    <location>
        <begin position="663"/>
        <end position="674"/>
    </location>
</feature>
<gene>
    <name evidence="15" type="ORF">Bathy04g04370</name>
</gene>
<feature type="transmembrane region" description="Helical" evidence="13">
    <location>
        <begin position="544"/>
        <end position="565"/>
    </location>
</feature>
<name>K8EE03_9CHLO</name>
<organism evidence="15 16">
    <name type="scientific">Bathycoccus prasinos</name>
    <dbReference type="NCBI Taxonomy" id="41875"/>
    <lineage>
        <taxon>Eukaryota</taxon>
        <taxon>Viridiplantae</taxon>
        <taxon>Chlorophyta</taxon>
        <taxon>Mamiellophyceae</taxon>
        <taxon>Mamiellales</taxon>
        <taxon>Bathycoccaceae</taxon>
        <taxon>Bathycoccus</taxon>
    </lineage>
</organism>
<evidence type="ECO:0000256" key="11">
    <source>
        <dbReference type="RuleBase" id="RU003722"/>
    </source>
</evidence>
<comment type="catalytic activity">
    <reaction evidence="9">
        <text>Na(+)(in) + H(+)(out) = Na(+)(out) + H(+)(in)</text>
        <dbReference type="Rhea" id="RHEA:29419"/>
        <dbReference type="ChEBI" id="CHEBI:15378"/>
        <dbReference type="ChEBI" id="CHEBI:29101"/>
    </reaction>
</comment>
<feature type="compositionally biased region" description="Basic residues" evidence="12">
    <location>
        <begin position="751"/>
        <end position="764"/>
    </location>
</feature>
<feature type="transmembrane region" description="Helical" evidence="13">
    <location>
        <begin position="242"/>
        <end position="264"/>
    </location>
</feature>
<dbReference type="eggNOG" id="KOG1965">
    <property type="taxonomic scope" value="Eukaryota"/>
</dbReference>
<feature type="compositionally biased region" description="Basic and acidic residues" evidence="12">
    <location>
        <begin position="584"/>
        <end position="595"/>
    </location>
</feature>
<keyword evidence="2 11" id="KW-0813">Transport</keyword>
<keyword evidence="7 13" id="KW-0472">Membrane</keyword>
<dbReference type="PRINTS" id="PR01084">
    <property type="entry name" value="NAHEXCHNGR"/>
</dbReference>
<dbReference type="RefSeq" id="XP_007513726.1">
    <property type="nucleotide sequence ID" value="XM_007513664.1"/>
</dbReference>
<feature type="domain" description="Cation/H+ exchanger transmembrane" evidence="14">
    <location>
        <begin position="149"/>
        <end position="575"/>
    </location>
</feature>
<feature type="region of interest" description="Disordered" evidence="12">
    <location>
        <begin position="657"/>
        <end position="779"/>
    </location>
</feature>
<feature type="compositionally biased region" description="Polar residues" evidence="12">
    <location>
        <begin position="717"/>
        <end position="728"/>
    </location>
</feature>
<dbReference type="PANTHER" id="PTHR10110:SF187">
    <property type="entry name" value="SODIUM_HYDROGEN EXCHANGER"/>
    <property type="match status" value="1"/>
</dbReference>
<feature type="compositionally biased region" description="Low complexity" evidence="12">
    <location>
        <begin position="29"/>
        <end position="41"/>
    </location>
</feature>
<keyword evidence="4 13" id="KW-1133">Transmembrane helix</keyword>
<dbReference type="AlphaFoldDB" id="K8EE03"/>
<evidence type="ECO:0000256" key="4">
    <source>
        <dbReference type="ARBA" id="ARBA00022989"/>
    </source>
</evidence>
<dbReference type="GO" id="GO:0051453">
    <property type="term" value="P:regulation of intracellular pH"/>
    <property type="evidence" value="ECO:0007669"/>
    <property type="project" value="TreeGrafter"/>
</dbReference>
<feature type="transmembrane region" description="Helical" evidence="13">
    <location>
        <begin position="136"/>
        <end position="157"/>
    </location>
</feature>
<feature type="compositionally biased region" description="Basic and acidic residues" evidence="12">
    <location>
        <begin position="1"/>
        <end position="11"/>
    </location>
</feature>
<feature type="region of interest" description="Disordered" evidence="12">
    <location>
        <begin position="1"/>
        <end position="87"/>
    </location>
</feature>
<accession>K8EE03</accession>
<dbReference type="STRING" id="41875.K8EE03"/>
<evidence type="ECO:0000256" key="8">
    <source>
        <dbReference type="ARBA" id="ARBA00023201"/>
    </source>
</evidence>
<keyword evidence="6 11" id="KW-0406">Ion transport</keyword>
<evidence type="ECO:0000256" key="13">
    <source>
        <dbReference type="SAM" id="Phobius"/>
    </source>
</evidence>
<evidence type="ECO:0000313" key="15">
    <source>
        <dbReference type="EMBL" id="CCO16251.1"/>
    </source>
</evidence>
<dbReference type="GO" id="GO:0015385">
    <property type="term" value="F:sodium:proton antiporter activity"/>
    <property type="evidence" value="ECO:0007669"/>
    <property type="project" value="InterPro"/>
</dbReference>
<comment type="subcellular location">
    <subcellularLocation>
        <location evidence="1">Membrane</location>
        <topology evidence="1">Multi-pass membrane protein</topology>
    </subcellularLocation>
</comment>
<dbReference type="NCBIfam" id="TIGR00840">
    <property type="entry name" value="b_cpa1"/>
    <property type="match status" value="1"/>
</dbReference>
<keyword evidence="8 11" id="KW-0739">Sodium transport</keyword>
<feature type="transmembrane region" description="Helical" evidence="13">
    <location>
        <begin position="393"/>
        <end position="411"/>
    </location>
</feature>
<evidence type="ECO:0000256" key="6">
    <source>
        <dbReference type="ARBA" id="ARBA00023065"/>
    </source>
</evidence>
<feature type="region of interest" description="Disordered" evidence="12">
    <location>
        <begin position="583"/>
        <end position="635"/>
    </location>
</feature>
<evidence type="ECO:0000256" key="10">
    <source>
        <dbReference type="ARBA" id="ARBA00047912"/>
    </source>
</evidence>
<feature type="transmembrane region" description="Helical" evidence="13">
    <location>
        <begin position="445"/>
        <end position="467"/>
    </location>
</feature>
<evidence type="ECO:0000256" key="5">
    <source>
        <dbReference type="ARBA" id="ARBA00023053"/>
    </source>
</evidence>
<feature type="transmembrane region" description="Helical" evidence="13">
    <location>
        <begin position="417"/>
        <end position="433"/>
    </location>
</feature>
<evidence type="ECO:0000256" key="3">
    <source>
        <dbReference type="ARBA" id="ARBA00022692"/>
    </source>
</evidence>
<sequence length="845" mass="92855">MGNSDQAEREYTSPYDLTKQTRGRGGDGSSSSVSSRYYYDSAGRHYPQQQQQQHKDALAERMMTSSASSSSSTSPMIAPGGITAMFTNTNNNEKQQQRDQTNEELKDIVLNVTQRVIANKKRVSVEDFESGEATAALSMGVMIMMIVFMIIVSIALRQLKSKWVHASGAALMLGIVLGVITYQARTDLSAQVAVEDKSRIIQFVDWMFFDVKFFFLVLLPPVVFEAGYTLHPGTYFGNADAIATFAFLGSFMNTFIVGGLMYLCGSLGLSYAWDPISALLFGSLITSTDPVTVLSVFNDIGNVDPDLNAMILGESVLNDAVCIVLFEMFSKQITLTRLKSDYAQEMELKDLIFESIKGFVLTFGTSMTVGIVVGMGSALLIKYVSVTSEHEDGWVFDTALVFLFPYLAYSISESMEMSGIVSVLFCGIVMGRYTRQNLERAPRMVSMCLFKVLAYVAETFVFIYMGASMYRASFAYITTGLVALVVVVVSRVMCVYPLSYMLNITSRKSNATGYIQGNTQHMLVFCGLRGAVAYALSVKAAAEFGAVGGAMLTATTFLVLVTVILQGAFMRPVMQCLGFGSADEDGKNSVTKEESGNLNSGDKGGDDDDDNDIPNVESLHPSSGKNNKPDEPLRHRSSSYHALEKFDAKYIQPWLMSEPPSSPNRMLRSSTSTANNNNNNGNGNGSHPNTPSRVRKGKSSISAAAAVTAAQRDLSASDFSGRTMNKFNAESGERKPLLGEQIQQQQQQQHQQHHHHHGGNKKRSNSPPSTRRKEVTAEDIRGTLNFDKFGAHDRETSLNSSTIEESLRLSRKYEREKLGENVTPHHHHRKEISVSLAAAAEETFY</sequence>
<keyword evidence="16" id="KW-1185">Reference proteome</keyword>
<proteinExistence type="inferred from homology"/>
<dbReference type="GO" id="GO:0005768">
    <property type="term" value="C:endosome"/>
    <property type="evidence" value="ECO:0007669"/>
    <property type="project" value="TreeGrafter"/>
</dbReference>
<dbReference type="KEGG" id="bpg:Bathy04g04370"/>
<evidence type="ECO:0000256" key="7">
    <source>
        <dbReference type="ARBA" id="ARBA00023136"/>
    </source>
</evidence>
<feature type="transmembrane region" description="Helical" evidence="13">
    <location>
        <begin position="473"/>
        <end position="498"/>
    </location>
</feature>
<dbReference type="OrthoDB" id="196264at2759"/>
<keyword evidence="3 11" id="KW-0812">Transmembrane</keyword>
<dbReference type="GO" id="GO:0005886">
    <property type="term" value="C:plasma membrane"/>
    <property type="evidence" value="ECO:0007669"/>
    <property type="project" value="TreeGrafter"/>
</dbReference>
<evidence type="ECO:0000256" key="9">
    <source>
        <dbReference type="ARBA" id="ARBA00047524"/>
    </source>
</evidence>
<comment type="similarity">
    <text evidence="11">Belongs to the monovalent cation:proton antiporter 1 (CPA1) transporter (TC 2.A.36) family.</text>
</comment>
<feature type="transmembrane region" description="Helical" evidence="13">
    <location>
        <begin position="203"/>
        <end position="222"/>
    </location>
</feature>
<dbReference type="Pfam" id="PF00999">
    <property type="entry name" value="Na_H_Exchanger"/>
    <property type="match status" value="1"/>
</dbReference>
<feature type="transmembrane region" description="Helical" evidence="13">
    <location>
        <begin position="359"/>
        <end position="381"/>
    </location>
</feature>
<evidence type="ECO:0000256" key="2">
    <source>
        <dbReference type="ARBA" id="ARBA00022448"/>
    </source>
</evidence>
<protein>
    <recommendedName>
        <fullName evidence="11">Sodium/hydrogen exchanger</fullName>
    </recommendedName>
</protein>
<reference evidence="15 16" key="1">
    <citation type="submission" date="2011-10" db="EMBL/GenBank/DDBJ databases">
        <authorList>
            <person name="Genoscope - CEA"/>
        </authorList>
    </citation>
    <scope>NUCLEOTIDE SEQUENCE [LARGE SCALE GENOMIC DNA]</scope>
    <source>
        <strain evidence="15 16">RCC 1105</strain>
    </source>
</reference>
<feature type="compositionally biased region" description="Low complexity" evidence="12">
    <location>
        <begin position="64"/>
        <end position="74"/>
    </location>
</feature>
<dbReference type="GeneID" id="19016463"/>
<keyword evidence="5" id="KW-0915">Sodium</keyword>
<dbReference type="PANTHER" id="PTHR10110">
    <property type="entry name" value="SODIUM/HYDROGEN EXCHANGER"/>
    <property type="match status" value="1"/>
</dbReference>
<feature type="transmembrane region" description="Helical" evidence="13">
    <location>
        <begin position="163"/>
        <end position="182"/>
    </location>
</feature>